<sequence length="177" mass="18963">MGFRGGVISESPPHPGSGEQGSRPHVEGRPCARRVGASPGGGEADLGPVRDSRGGSVCQPAQQPLCPVVLHGPERRPALGGDASAHKPWPRKLLYAFPPLRLILPLLGRVRRERLSIILVAPDRVRAPWYSEMTQMKVGQPWALPQFWGAMSQEAGAIGALPTLGRPLQAWLLRGTG</sequence>
<reference evidence="2 3" key="1">
    <citation type="journal article" date="2022" name="G3 (Bethesda)">
        <title>Evaluating Illumina-, Nanopore-, and PacBio-based genome assembly strategies with the bald notothen, Trematomus borchgrevinki.</title>
        <authorList>
            <person name="Rayamajhi N."/>
            <person name="Cheng C.C."/>
            <person name="Catchen J.M."/>
        </authorList>
    </citation>
    <scope>NUCLEOTIDE SEQUENCE [LARGE SCALE GENOMIC DNA]</scope>
    <source>
        <strain evidence="2">AGRC-2024</strain>
    </source>
</reference>
<proteinExistence type="predicted"/>
<evidence type="ECO:0000313" key="3">
    <source>
        <dbReference type="Proteomes" id="UP001619887"/>
    </source>
</evidence>
<accession>A0ABD2GHH1</accession>
<keyword evidence="3" id="KW-1185">Reference proteome</keyword>
<comment type="caution">
    <text evidence="2">The sequence shown here is derived from an EMBL/GenBank/DDBJ whole genome shotgun (WGS) entry which is preliminary data.</text>
</comment>
<organism evidence="2 3">
    <name type="scientific">Pagothenia borchgrevinki</name>
    <name type="common">Bald rockcod</name>
    <name type="synonym">Trematomus borchgrevinki</name>
    <dbReference type="NCBI Taxonomy" id="8213"/>
    <lineage>
        <taxon>Eukaryota</taxon>
        <taxon>Metazoa</taxon>
        <taxon>Chordata</taxon>
        <taxon>Craniata</taxon>
        <taxon>Vertebrata</taxon>
        <taxon>Euteleostomi</taxon>
        <taxon>Actinopterygii</taxon>
        <taxon>Neopterygii</taxon>
        <taxon>Teleostei</taxon>
        <taxon>Neoteleostei</taxon>
        <taxon>Acanthomorphata</taxon>
        <taxon>Eupercaria</taxon>
        <taxon>Perciformes</taxon>
        <taxon>Notothenioidei</taxon>
        <taxon>Nototheniidae</taxon>
        <taxon>Pagothenia</taxon>
    </lineage>
</organism>
<reference evidence="2 3" key="2">
    <citation type="journal article" date="2024" name="G3 (Bethesda)">
        <title>The genome of the cryopelagic Antarctic bald notothen, Trematomus borchgrevinki.</title>
        <authorList>
            <person name="Rayamajhi N."/>
            <person name="Rivera-Colon A.G."/>
            <person name="Minhas B.F."/>
            <person name="Cheng C.C."/>
            <person name="Catchen J.M."/>
        </authorList>
    </citation>
    <scope>NUCLEOTIDE SEQUENCE [LARGE SCALE GENOMIC DNA]</scope>
    <source>
        <strain evidence="2">AGRC-2024</strain>
    </source>
</reference>
<feature type="region of interest" description="Disordered" evidence="1">
    <location>
        <begin position="1"/>
        <end position="58"/>
    </location>
</feature>
<dbReference type="AlphaFoldDB" id="A0ABD2GHH1"/>
<name>A0ABD2GHH1_PAGBO</name>
<dbReference type="EMBL" id="JBIYXZ010002078">
    <property type="protein sequence ID" value="KAL3053108.1"/>
    <property type="molecule type" value="Genomic_DNA"/>
</dbReference>
<evidence type="ECO:0000256" key="1">
    <source>
        <dbReference type="SAM" id="MobiDB-lite"/>
    </source>
</evidence>
<protein>
    <submittedName>
        <fullName evidence="2">Uncharacterized protein</fullName>
    </submittedName>
</protein>
<evidence type="ECO:0000313" key="2">
    <source>
        <dbReference type="EMBL" id="KAL3053108.1"/>
    </source>
</evidence>
<dbReference type="Proteomes" id="UP001619887">
    <property type="component" value="Unassembled WGS sequence"/>
</dbReference>
<gene>
    <name evidence="2" type="ORF">OYC64_005605</name>
</gene>